<organism evidence="5 6">
    <name type="scientific">Puccinia graminis f. sp. tritici</name>
    <dbReference type="NCBI Taxonomy" id="56615"/>
    <lineage>
        <taxon>Eukaryota</taxon>
        <taxon>Fungi</taxon>
        <taxon>Dikarya</taxon>
        <taxon>Basidiomycota</taxon>
        <taxon>Pucciniomycotina</taxon>
        <taxon>Pucciniomycetes</taxon>
        <taxon>Pucciniales</taxon>
        <taxon>Pucciniaceae</taxon>
        <taxon>Puccinia</taxon>
    </lineage>
</organism>
<dbReference type="PANTHER" id="PTHR15157">
    <property type="entry name" value="UV RADIATION RESISTANCE-ASSOCIATED GENE PROTEIN"/>
    <property type="match status" value="1"/>
</dbReference>
<evidence type="ECO:0000256" key="1">
    <source>
        <dbReference type="ARBA" id="ARBA00009574"/>
    </source>
</evidence>
<name>A0A5B0NG25_PUCGR</name>
<evidence type="ECO:0000256" key="2">
    <source>
        <dbReference type="ARBA" id="ARBA00013807"/>
    </source>
</evidence>
<evidence type="ECO:0000313" key="5">
    <source>
        <dbReference type="EMBL" id="KAA1087554.1"/>
    </source>
</evidence>
<dbReference type="AlphaFoldDB" id="A0A5B0NG25"/>
<dbReference type="GO" id="GO:0035493">
    <property type="term" value="P:SNARE complex assembly"/>
    <property type="evidence" value="ECO:0007669"/>
    <property type="project" value="TreeGrafter"/>
</dbReference>
<evidence type="ECO:0000256" key="4">
    <source>
        <dbReference type="SAM" id="MobiDB-lite"/>
    </source>
</evidence>
<feature type="region of interest" description="Disordered" evidence="4">
    <location>
        <begin position="390"/>
        <end position="415"/>
    </location>
</feature>
<proteinExistence type="inferred from homology"/>
<accession>A0A5B0NG25</accession>
<comment type="similarity">
    <text evidence="1">Belongs to the ATG14 family.</text>
</comment>
<reference evidence="5 6" key="1">
    <citation type="submission" date="2019-05" db="EMBL/GenBank/DDBJ databases">
        <title>Emergence of the Ug99 lineage of the wheat stem rust pathogen through somatic hybridization.</title>
        <authorList>
            <person name="Li F."/>
            <person name="Upadhyaya N.M."/>
            <person name="Sperschneider J."/>
            <person name="Matny O."/>
            <person name="Nguyen-Phuc H."/>
            <person name="Mago R."/>
            <person name="Raley C."/>
            <person name="Miller M.E."/>
            <person name="Silverstein K.A.T."/>
            <person name="Henningsen E."/>
            <person name="Hirsch C.D."/>
            <person name="Visser B."/>
            <person name="Pretorius Z.A."/>
            <person name="Steffenson B.J."/>
            <person name="Schwessinger B."/>
            <person name="Dodds P.N."/>
            <person name="Figueroa M."/>
        </authorList>
    </citation>
    <scope>NUCLEOTIDE SEQUENCE [LARGE SCALE GENOMIC DNA]</scope>
    <source>
        <strain evidence="5">21-0</strain>
    </source>
</reference>
<comment type="caution">
    <text evidence="5">The sequence shown here is derived from an EMBL/GenBank/DDBJ whole genome shotgun (WGS) entry which is preliminary data.</text>
</comment>
<dbReference type="PANTHER" id="PTHR15157:SF5">
    <property type="entry name" value="UV RADIATION RESISTANCE-ASSOCIATED GENE PROTEIN"/>
    <property type="match status" value="1"/>
</dbReference>
<dbReference type="GO" id="GO:0000149">
    <property type="term" value="F:SNARE binding"/>
    <property type="evidence" value="ECO:0007669"/>
    <property type="project" value="TreeGrafter"/>
</dbReference>
<keyword evidence="6" id="KW-1185">Reference proteome</keyword>
<evidence type="ECO:0000256" key="3">
    <source>
        <dbReference type="ARBA" id="ARBA00023054"/>
    </source>
</evidence>
<dbReference type="GO" id="GO:0032991">
    <property type="term" value="C:protein-containing complex"/>
    <property type="evidence" value="ECO:0007669"/>
    <property type="project" value="UniProtKB-ARBA"/>
</dbReference>
<dbReference type="InterPro" id="IPR018791">
    <property type="entry name" value="UV_resistance/autophagy_Atg14"/>
</dbReference>
<dbReference type="OrthoDB" id="16772at2759"/>
<dbReference type="GO" id="GO:0000323">
    <property type="term" value="C:lytic vacuole"/>
    <property type="evidence" value="ECO:0007669"/>
    <property type="project" value="TreeGrafter"/>
</dbReference>
<sequence>MHMSQFEYASIPPGPGHGSGWLPLLTEIWNLECTTTASNFSLLNQSDPSALEIDTFMECELCGKPGRKKFFCETCLSERLFIHNSSLKRLSAAHDVTVQKATQLLEAPGGIQERRVLKSKRAALILSIRSLEAERASSLERSESLEASISYKRRELAIRQSRLQAARSQLRYRSAALHQPPSECAGRAFCEPSAQIMDLPQQLASVHQDWDAVIQELTHVREKLIRQLAIIYTITVNHTTPSNPRLEKQILPAREDPKAVSPALSTPSWRILGLCLPVSTEIKSYHHEEISAATLYTSHLLRLLAMYLGIKLPFQLIMGPFLSIKAPLNSFWSKKHPSPYPLHLPSSITSMVHSSGSQVSQIAFLSGLCMLAINAHYLLLTQQPQLIPRSLDSKDQPLPPPSQYPTSLPKAQAPASGCKPTELLRNLHSLCFTRPIGHLSHLTGRTFLMRPDDPSNPMCIDLQEVIKEVLQSKPEDSVDEGWSII</sequence>
<dbReference type="Pfam" id="PF10186">
    <property type="entry name" value="ATG14"/>
    <property type="match status" value="1"/>
</dbReference>
<protein>
    <recommendedName>
        <fullName evidence="2">Autophagy-related protein 14</fullName>
    </recommendedName>
</protein>
<keyword evidence="3" id="KW-0175">Coiled coil</keyword>
<dbReference type="EMBL" id="VSWC01000105">
    <property type="protein sequence ID" value="KAA1087554.1"/>
    <property type="molecule type" value="Genomic_DNA"/>
</dbReference>
<dbReference type="Proteomes" id="UP000324748">
    <property type="component" value="Unassembled WGS sequence"/>
</dbReference>
<evidence type="ECO:0000313" key="6">
    <source>
        <dbReference type="Proteomes" id="UP000324748"/>
    </source>
</evidence>
<gene>
    <name evidence="5" type="ORF">PGT21_033568</name>
</gene>
<dbReference type="GO" id="GO:0005768">
    <property type="term" value="C:endosome"/>
    <property type="evidence" value="ECO:0007669"/>
    <property type="project" value="TreeGrafter"/>
</dbReference>